<evidence type="ECO:0000256" key="3">
    <source>
        <dbReference type="ARBA" id="ARBA00023125"/>
    </source>
</evidence>
<dbReference type="KEGG" id="cmos:111450239"/>
<keyword evidence="13" id="KW-1185">Reference proteome</keyword>
<keyword evidence="2 10" id="KW-0805">Transcription regulation</keyword>
<evidence type="ECO:0000256" key="5">
    <source>
        <dbReference type="ARBA" id="ARBA00023163"/>
    </source>
</evidence>
<feature type="domain" description="Homeobox" evidence="12">
    <location>
        <begin position="73"/>
        <end position="133"/>
    </location>
</feature>
<evidence type="ECO:0000256" key="7">
    <source>
        <dbReference type="ARBA" id="ARBA00025748"/>
    </source>
</evidence>
<accession>A0A6J1G2J1</accession>
<evidence type="ECO:0000256" key="4">
    <source>
        <dbReference type="ARBA" id="ARBA00023155"/>
    </source>
</evidence>
<dbReference type="InterPro" id="IPR009057">
    <property type="entry name" value="Homeodomain-like_sf"/>
</dbReference>
<dbReference type="GO" id="GO:0000981">
    <property type="term" value="F:DNA-binding transcription factor activity, RNA polymerase II-specific"/>
    <property type="evidence" value="ECO:0007669"/>
    <property type="project" value="UniProtKB-UniRule"/>
</dbReference>
<dbReference type="GeneID" id="111450239"/>
<gene>
    <name evidence="14" type="primary">LOC111450239</name>
</gene>
<dbReference type="InterPro" id="IPR000047">
    <property type="entry name" value="HTH_motif"/>
</dbReference>
<dbReference type="SUPFAM" id="SSF46689">
    <property type="entry name" value="Homeodomain-like"/>
    <property type="match status" value="1"/>
</dbReference>
<comment type="subcellular location">
    <subcellularLocation>
        <location evidence="1 8 9">Nucleus</location>
    </subcellularLocation>
</comment>
<keyword evidence="11" id="KW-0175">Coiled coil</keyword>
<dbReference type="Pfam" id="PF02183">
    <property type="entry name" value="HALZ"/>
    <property type="match status" value="1"/>
</dbReference>
<evidence type="ECO:0000256" key="10">
    <source>
        <dbReference type="RuleBase" id="RU369038"/>
    </source>
</evidence>
<dbReference type="Pfam" id="PF00046">
    <property type="entry name" value="Homeodomain"/>
    <property type="match status" value="1"/>
</dbReference>
<dbReference type="AlphaFoldDB" id="A0A6J1G2J1"/>
<proteinExistence type="inferred from homology"/>
<dbReference type="InterPro" id="IPR017970">
    <property type="entry name" value="Homeobox_CS"/>
</dbReference>
<comment type="function">
    <text evidence="10">Transcription factor.</text>
</comment>
<dbReference type="GO" id="GO:0045893">
    <property type="term" value="P:positive regulation of DNA-templated transcription"/>
    <property type="evidence" value="ECO:0007669"/>
    <property type="project" value="TreeGrafter"/>
</dbReference>
<dbReference type="InterPro" id="IPR001356">
    <property type="entry name" value="HD"/>
</dbReference>
<dbReference type="GO" id="GO:0005634">
    <property type="term" value="C:nucleus"/>
    <property type="evidence" value="ECO:0007669"/>
    <property type="project" value="UniProtKB-SubCell"/>
</dbReference>
<reference evidence="14" key="1">
    <citation type="submission" date="2025-08" db="UniProtKB">
        <authorList>
            <consortium name="RefSeq"/>
        </authorList>
    </citation>
    <scope>IDENTIFICATION</scope>
    <source>
        <tissue evidence="14">Young leaves</tissue>
    </source>
</reference>
<protein>
    <recommendedName>
        <fullName evidence="10">Homeobox-leucine zipper protein</fullName>
    </recommendedName>
    <alternativeName>
        <fullName evidence="10">HD-ZIP protein</fullName>
    </alternativeName>
    <alternativeName>
        <fullName evidence="10">Homeodomain transcription factor</fullName>
    </alternativeName>
</protein>
<dbReference type="InterPro" id="IPR045224">
    <property type="entry name" value="HDZip_class_I_plant"/>
</dbReference>
<dbReference type="PRINTS" id="PR00031">
    <property type="entry name" value="HTHREPRESSR"/>
</dbReference>
<dbReference type="SMART" id="SM00389">
    <property type="entry name" value="HOX"/>
    <property type="match status" value="1"/>
</dbReference>
<evidence type="ECO:0000256" key="8">
    <source>
        <dbReference type="PROSITE-ProRule" id="PRU00108"/>
    </source>
</evidence>
<sequence>MKEQSLSLLCFFFSLFELLILHVTLCFSLFLSATAMADGAVYAPPSSDVLDSLIIPGEFIGETNEDELLDGIWRQASKKRRLSVDQVQFLEKSFEVENKLEPERKTQLAKELGLQPRQVAIWFQNRRARCKTKQLEKDYLSLKTSYDNLKSSYEDLVREKEELETEIRNLEERLAIGEKGKRIDCCWENQNSSMADSSHGFETELSDCFSQVEEENLSGDLLPICFPKLESCYYDDDLTDGCCNLIGFQIQDQPLGFWPC</sequence>
<comment type="similarity">
    <text evidence="7 10">Belongs to the HD-ZIP homeobox family. Class I subfamily.</text>
</comment>
<dbReference type="FunFam" id="1.10.10.60:FF:000144">
    <property type="entry name" value="homeobox-leucine zipper protein ATHB-6-like"/>
    <property type="match status" value="1"/>
</dbReference>
<dbReference type="PROSITE" id="PS50071">
    <property type="entry name" value="HOMEOBOX_2"/>
    <property type="match status" value="1"/>
</dbReference>
<dbReference type="CDD" id="cd00086">
    <property type="entry name" value="homeodomain"/>
    <property type="match status" value="1"/>
</dbReference>
<name>A0A6J1G2J1_CUCMO</name>
<evidence type="ECO:0000256" key="11">
    <source>
        <dbReference type="SAM" id="Coils"/>
    </source>
</evidence>
<evidence type="ECO:0000259" key="12">
    <source>
        <dbReference type="PROSITE" id="PS50071"/>
    </source>
</evidence>
<dbReference type="Gene3D" id="1.20.5.400">
    <property type="match status" value="1"/>
</dbReference>
<evidence type="ECO:0000256" key="9">
    <source>
        <dbReference type="RuleBase" id="RU000682"/>
    </source>
</evidence>
<feature type="coiled-coil region" evidence="11">
    <location>
        <begin position="146"/>
        <end position="180"/>
    </location>
</feature>
<evidence type="ECO:0000256" key="1">
    <source>
        <dbReference type="ARBA" id="ARBA00004123"/>
    </source>
</evidence>
<dbReference type="GO" id="GO:0000976">
    <property type="term" value="F:transcription cis-regulatory region binding"/>
    <property type="evidence" value="ECO:0007669"/>
    <property type="project" value="UniProtKB-ARBA"/>
</dbReference>
<feature type="DNA-binding region" description="Homeobox" evidence="8">
    <location>
        <begin position="75"/>
        <end position="134"/>
    </location>
</feature>
<keyword evidence="4 8" id="KW-0371">Homeobox</keyword>
<dbReference type="Gene3D" id="1.10.10.60">
    <property type="entry name" value="Homeodomain-like"/>
    <property type="match status" value="1"/>
</dbReference>
<dbReference type="InterPro" id="IPR003106">
    <property type="entry name" value="Leu_zip_homeo"/>
</dbReference>
<evidence type="ECO:0000313" key="14">
    <source>
        <dbReference type="RefSeq" id="XP_022946027.1"/>
    </source>
</evidence>
<keyword evidence="6 8" id="KW-0539">Nucleus</keyword>
<dbReference type="RefSeq" id="XP_022946027.1">
    <property type="nucleotide sequence ID" value="XM_023090259.1"/>
</dbReference>
<organism evidence="13 14">
    <name type="scientific">Cucurbita moschata</name>
    <name type="common">Winter crookneck squash</name>
    <name type="synonym">Cucurbita pepo var. moschata</name>
    <dbReference type="NCBI Taxonomy" id="3662"/>
    <lineage>
        <taxon>Eukaryota</taxon>
        <taxon>Viridiplantae</taxon>
        <taxon>Streptophyta</taxon>
        <taxon>Embryophyta</taxon>
        <taxon>Tracheophyta</taxon>
        <taxon>Spermatophyta</taxon>
        <taxon>Magnoliopsida</taxon>
        <taxon>eudicotyledons</taxon>
        <taxon>Gunneridae</taxon>
        <taxon>Pentapetalae</taxon>
        <taxon>rosids</taxon>
        <taxon>fabids</taxon>
        <taxon>Cucurbitales</taxon>
        <taxon>Cucurbitaceae</taxon>
        <taxon>Cucurbiteae</taxon>
        <taxon>Cucurbita</taxon>
    </lineage>
</organism>
<evidence type="ECO:0000256" key="6">
    <source>
        <dbReference type="ARBA" id="ARBA00023242"/>
    </source>
</evidence>
<evidence type="ECO:0000256" key="2">
    <source>
        <dbReference type="ARBA" id="ARBA00023015"/>
    </source>
</evidence>
<dbReference type="Proteomes" id="UP000504609">
    <property type="component" value="Unplaced"/>
</dbReference>
<keyword evidence="3 8" id="KW-0238">DNA-binding</keyword>
<dbReference type="PANTHER" id="PTHR24326:SF606">
    <property type="entry name" value="HOMEOBOX-LEUCINE ZIPPER PROTEIN ATHB-54"/>
    <property type="match status" value="1"/>
</dbReference>
<dbReference type="PANTHER" id="PTHR24326">
    <property type="entry name" value="HOMEOBOX-LEUCINE ZIPPER PROTEIN"/>
    <property type="match status" value="1"/>
</dbReference>
<keyword evidence="5 10" id="KW-0804">Transcription</keyword>
<evidence type="ECO:0000313" key="13">
    <source>
        <dbReference type="Proteomes" id="UP000504609"/>
    </source>
</evidence>
<dbReference type="PROSITE" id="PS00027">
    <property type="entry name" value="HOMEOBOX_1"/>
    <property type="match status" value="1"/>
</dbReference>